<dbReference type="GO" id="GO:0007099">
    <property type="term" value="P:centriole replication"/>
    <property type="evidence" value="ECO:0007669"/>
    <property type="project" value="InterPro"/>
</dbReference>
<feature type="region of interest" description="Disordered" evidence="2">
    <location>
        <begin position="719"/>
        <end position="752"/>
    </location>
</feature>
<dbReference type="PANTHER" id="PTHR34439">
    <property type="entry name" value="CENTROBIN"/>
    <property type="match status" value="1"/>
</dbReference>
<gene>
    <name evidence="3" type="ORF">GDO81_019482</name>
</gene>
<feature type="coiled-coil region" evidence="1">
    <location>
        <begin position="259"/>
        <end position="293"/>
    </location>
</feature>
<sequence length="866" mass="97965">MRRLREEKEEAEQARSRDQEALTLVEKQLAEALESLDHEKKATKEQQVELQRQVAELTAQASLLQAEREAEEAAREQEKRELELLRQCMQEQQRSWEEREKELLEEHRRVQVQGARDLEAEKAYTQQETHKCQQLQLALSALQGDVLRLERELQTSHRERDTLQMELNLEKARNESEKVRIESEHKMRLEEVITERLSALHDESAQHLCTVREQHRKQLLELTSQHEAELCSQMSQFKAELQERERRHRDLVMDYELKLSHSEERCLELSRTLHRLESERAKMLSQLQDVMKSHWSQALRVLSAKVPSESSSVGAPHQLMEDSEPAMSQLAREGVYGEESSVQARQGTVGGGKPNQQLRENIGSHNENDGHLQRSRLQDIATGSRHLEDSQGSNQGGSRPLTDSSGSDLINFSRITDERSQSLIGSSSAKDSNLRFMGDGVSNKTKNTDVQVSLSDVQLSDNIGQLGTVDTTSLFSRGSFKNGDLQTLREMIADDVIRKYLADQYMRESYGRVTVDKSQYLSHQEMTDQNKNSSAYSVTRNETLGHGGHQIEGLHQSLMGGRKQDYSERSILSSMDSRQIKNFSALSFTGAPTQNLRDSTTVQIHNHAKEAANRTTAGGSNQLSEPGTYLSSDRAPLSMPNLSPISKVSFQGHGRGSRIPSTYREDKISHQPGRGVSDPEESFYPMQVEELSHSFSSHHGFLPLEANPDVTMTGNVATTLPKTFPEHPFHDEPPNKSQETSSSHWDGEDQATPNPILQYYIRMLLDRTPGDPLNELDKGLLHIDPDITALPHPLGSREEQPYLSTYVSRPDEKEQEVSKLPTNPKKIPPKGPEAVKKEVLITQRRPGPSKPLKRVSTRGGRSGIWK</sequence>
<dbReference type="EMBL" id="WNYA01010799">
    <property type="protein sequence ID" value="KAG8540327.1"/>
    <property type="molecule type" value="Genomic_DNA"/>
</dbReference>
<accession>A0AAV6YSN9</accession>
<dbReference type="InterPro" id="IPR038923">
    <property type="entry name" value="Centrobin"/>
</dbReference>
<feature type="region of interest" description="Disordered" evidence="2">
    <location>
        <begin position="807"/>
        <end position="866"/>
    </location>
</feature>
<evidence type="ECO:0000313" key="3">
    <source>
        <dbReference type="EMBL" id="KAG8540327.1"/>
    </source>
</evidence>
<dbReference type="GO" id="GO:0051299">
    <property type="term" value="P:centrosome separation"/>
    <property type="evidence" value="ECO:0007669"/>
    <property type="project" value="TreeGrafter"/>
</dbReference>
<evidence type="ECO:0000256" key="1">
    <source>
        <dbReference type="SAM" id="Coils"/>
    </source>
</evidence>
<organism evidence="3 4">
    <name type="scientific">Engystomops pustulosus</name>
    <name type="common">Tungara frog</name>
    <name type="synonym">Physalaemus pustulosus</name>
    <dbReference type="NCBI Taxonomy" id="76066"/>
    <lineage>
        <taxon>Eukaryota</taxon>
        <taxon>Metazoa</taxon>
        <taxon>Chordata</taxon>
        <taxon>Craniata</taxon>
        <taxon>Vertebrata</taxon>
        <taxon>Euteleostomi</taxon>
        <taxon>Amphibia</taxon>
        <taxon>Batrachia</taxon>
        <taxon>Anura</taxon>
        <taxon>Neobatrachia</taxon>
        <taxon>Hyloidea</taxon>
        <taxon>Leptodactylidae</taxon>
        <taxon>Leiuperinae</taxon>
        <taxon>Engystomops</taxon>
    </lineage>
</organism>
<feature type="compositionally biased region" description="Polar residues" evidence="2">
    <location>
        <begin position="390"/>
        <end position="409"/>
    </location>
</feature>
<feature type="compositionally biased region" description="Polar residues" evidence="2">
    <location>
        <begin position="354"/>
        <end position="365"/>
    </location>
</feature>
<keyword evidence="1" id="KW-0175">Coiled coil</keyword>
<reference evidence="3" key="1">
    <citation type="thesis" date="2020" institute="ProQuest LLC" country="789 East Eisenhower Parkway, Ann Arbor, MI, USA">
        <title>Comparative Genomics and Chromosome Evolution.</title>
        <authorList>
            <person name="Mudd A.B."/>
        </authorList>
    </citation>
    <scope>NUCLEOTIDE SEQUENCE</scope>
    <source>
        <strain evidence="3">237g6f4</strain>
        <tissue evidence="3">Blood</tissue>
    </source>
</reference>
<feature type="region of interest" description="Disordered" evidence="2">
    <location>
        <begin position="307"/>
        <end position="409"/>
    </location>
</feature>
<evidence type="ECO:0008006" key="5">
    <source>
        <dbReference type="Google" id="ProtNLM"/>
    </source>
</evidence>
<feature type="region of interest" description="Disordered" evidence="2">
    <location>
        <begin position="647"/>
        <end position="681"/>
    </location>
</feature>
<feature type="coiled-coil region" evidence="1">
    <location>
        <begin position="1"/>
        <end position="106"/>
    </location>
</feature>
<feature type="region of interest" description="Disordered" evidence="2">
    <location>
        <begin position="611"/>
        <end position="630"/>
    </location>
</feature>
<comment type="caution">
    <text evidence="3">The sequence shown here is derived from an EMBL/GenBank/DDBJ whole genome shotgun (WGS) entry which is preliminary data.</text>
</comment>
<dbReference type="GO" id="GO:1902410">
    <property type="term" value="P:mitotic cytokinetic process"/>
    <property type="evidence" value="ECO:0007669"/>
    <property type="project" value="TreeGrafter"/>
</dbReference>
<keyword evidence="4" id="KW-1185">Reference proteome</keyword>
<evidence type="ECO:0000313" key="4">
    <source>
        <dbReference type="Proteomes" id="UP000824782"/>
    </source>
</evidence>
<dbReference type="Proteomes" id="UP000824782">
    <property type="component" value="Unassembled WGS sequence"/>
</dbReference>
<dbReference type="GO" id="GO:0005813">
    <property type="term" value="C:centrosome"/>
    <property type="evidence" value="ECO:0007669"/>
    <property type="project" value="TreeGrafter"/>
</dbReference>
<dbReference type="GO" id="GO:1902017">
    <property type="term" value="P:regulation of cilium assembly"/>
    <property type="evidence" value="ECO:0007669"/>
    <property type="project" value="InterPro"/>
</dbReference>
<protein>
    <recommendedName>
        <fullName evidence="5">Centrobin</fullName>
    </recommendedName>
</protein>
<proteinExistence type="predicted"/>
<evidence type="ECO:0000256" key="2">
    <source>
        <dbReference type="SAM" id="MobiDB-lite"/>
    </source>
</evidence>
<feature type="compositionally biased region" description="Polar residues" evidence="2">
    <location>
        <begin position="735"/>
        <end position="744"/>
    </location>
</feature>
<feature type="coiled-coil region" evidence="1">
    <location>
        <begin position="132"/>
        <end position="182"/>
    </location>
</feature>
<name>A0AAV6YSN9_ENGPU</name>
<feature type="compositionally biased region" description="Basic and acidic residues" evidence="2">
    <location>
        <begin position="724"/>
        <end position="734"/>
    </location>
</feature>
<dbReference type="PANTHER" id="PTHR34439:SF1">
    <property type="entry name" value="CENTROBIN"/>
    <property type="match status" value="1"/>
</dbReference>
<dbReference type="GO" id="GO:0005814">
    <property type="term" value="C:centriole"/>
    <property type="evidence" value="ECO:0007669"/>
    <property type="project" value="TreeGrafter"/>
</dbReference>
<feature type="compositionally biased region" description="Polar residues" evidence="2">
    <location>
        <begin position="613"/>
        <end position="630"/>
    </location>
</feature>
<dbReference type="AlphaFoldDB" id="A0AAV6YSN9"/>